<organism evidence="1 2">
    <name type="scientific">Xenophilus arseniciresistens</name>
    <dbReference type="NCBI Taxonomy" id="1283306"/>
    <lineage>
        <taxon>Bacteria</taxon>
        <taxon>Pseudomonadati</taxon>
        <taxon>Pseudomonadota</taxon>
        <taxon>Betaproteobacteria</taxon>
        <taxon>Burkholderiales</taxon>
        <taxon>Comamonadaceae</taxon>
        <taxon>Xenophilus</taxon>
    </lineage>
</organism>
<gene>
    <name evidence="1" type="ORF">PGB34_11900</name>
</gene>
<evidence type="ECO:0000313" key="1">
    <source>
        <dbReference type="EMBL" id="MDA7417066.1"/>
    </source>
</evidence>
<proteinExistence type="predicted"/>
<protein>
    <submittedName>
        <fullName evidence="1">SIR2 family protein</fullName>
    </submittedName>
</protein>
<keyword evidence="2" id="KW-1185">Reference proteome</keyword>
<dbReference type="Pfam" id="PF13289">
    <property type="entry name" value="SIR2_2"/>
    <property type="match status" value="1"/>
</dbReference>
<evidence type="ECO:0000313" key="2">
    <source>
        <dbReference type="Proteomes" id="UP001212602"/>
    </source>
</evidence>
<comment type="caution">
    <text evidence="1">The sequence shown here is derived from an EMBL/GenBank/DDBJ whole genome shotgun (WGS) entry which is preliminary data.</text>
</comment>
<dbReference type="SUPFAM" id="SSF52467">
    <property type="entry name" value="DHS-like NAD/FAD-binding domain"/>
    <property type="match status" value="1"/>
</dbReference>
<dbReference type="Proteomes" id="UP001212602">
    <property type="component" value="Unassembled WGS sequence"/>
</dbReference>
<dbReference type="AlphaFoldDB" id="A0AAE3T0L5"/>
<dbReference type="EMBL" id="JAQIPB010000004">
    <property type="protein sequence ID" value="MDA7417066.1"/>
    <property type="molecule type" value="Genomic_DNA"/>
</dbReference>
<dbReference type="RefSeq" id="WP_271428312.1">
    <property type="nucleotide sequence ID" value="NZ_JAQIPB010000004.1"/>
</dbReference>
<name>A0AAE3T0L5_9BURK</name>
<sequence>MALDPARIPQSLKDAYKKGVCGVYVGAGASKPAGLPMWSGMLKAMLERASAEKLIGEAEAKEYESLIANSSKNLMVASALKEVLGRHFDDFIKSTFVTPKPKPTALHHGFVKLSNLQFVITTNYDALVERAYQVVDPDVSICTFRDVGATQSALSNREFFILKAHGDATKIGNGIVMTDADYRELLYRQRAYQAMLATMFTMYSIVFIGTSMADPELQLLLSYISEVFLPTSGPQHYALMAEEDMGAVERGRWRKDFNVNIIPISKDDDYAEATEFIQALATV</sequence>
<dbReference type="InterPro" id="IPR029035">
    <property type="entry name" value="DHS-like_NAD/FAD-binding_dom"/>
</dbReference>
<reference evidence="1" key="1">
    <citation type="submission" date="2023-01" db="EMBL/GenBank/DDBJ databases">
        <title>Xenophilus mangrovi sp. nov., isolated from soil of Mangrove nature reserve.</title>
        <authorList>
            <person name="Xu S."/>
            <person name="Liu Z."/>
            <person name="Xu Y."/>
        </authorList>
    </citation>
    <scope>NUCLEOTIDE SEQUENCE</scope>
    <source>
        <strain evidence="1">YW8</strain>
    </source>
</reference>
<accession>A0AAE3T0L5</accession>
<dbReference type="Gene3D" id="3.40.50.1220">
    <property type="entry name" value="TPP-binding domain"/>
    <property type="match status" value="1"/>
</dbReference>